<feature type="domain" description="VPS28 C-terminal" evidence="7">
    <location>
        <begin position="119"/>
        <end position="215"/>
    </location>
</feature>
<evidence type="ECO:0000256" key="2">
    <source>
        <dbReference type="ARBA" id="ARBA00022448"/>
    </source>
</evidence>
<dbReference type="InterPro" id="IPR007143">
    <property type="entry name" value="Vps28"/>
</dbReference>
<dbReference type="Proteomes" id="UP000198406">
    <property type="component" value="Unassembled WGS sequence"/>
</dbReference>
<dbReference type="Pfam" id="PF03997">
    <property type="entry name" value="VPS28"/>
    <property type="match status" value="1"/>
</dbReference>
<reference evidence="9 10" key="1">
    <citation type="journal article" date="2015" name="Plant Cell">
        <title>Oil accumulation by the oleaginous diatom Fistulifera solaris as revealed by the genome and transcriptome.</title>
        <authorList>
            <person name="Tanaka T."/>
            <person name="Maeda Y."/>
            <person name="Veluchamy A."/>
            <person name="Tanaka M."/>
            <person name="Abida H."/>
            <person name="Marechal E."/>
            <person name="Bowler C."/>
            <person name="Muto M."/>
            <person name="Sunaga Y."/>
            <person name="Tanaka M."/>
            <person name="Yoshino T."/>
            <person name="Taniguchi T."/>
            <person name="Fukuda Y."/>
            <person name="Nemoto M."/>
            <person name="Matsumoto M."/>
            <person name="Wong P.S."/>
            <person name="Aburatani S."/>
            <person name="Fujibuchi W."/>
        </authorList>
    </citation>
    <scope>NUCLEOTIDE SEQUENCE [LARGE SCALE GENOMIC DNA]</scope>
    <source>
        <strain evidence="9 10">JPCC DA0580</strain>
    </source>
</reference>
<feature type="domain" description="VPS28 N-terminal" evidence="8">
    <location>
        <begin position="7"/>
        <end position="113"/>
    </location>
</feature>
<evidence type="ECO:0000256" key="1">
    <source>
        <dbReference type="ARBA" id="ARBA00004177"/>
    </source>
</evidence>
<dbReference type="Gene3D" id="1.20.1440.200">
    <property type="match status" value="1"/>
</dbReference>
<accession>A0A1Z5J6W5</accession>
<comment type="subcellular location">
    <subcellularLocation>
        <location evidence="1">Endosome</location>
    </subcellularLocation>
</comment>
<dbReference type="GO" id="GO:0000813">
    <property type="term" value="C:ESCRT I complex"/>
    <property type="evidence" value="ECO:0007669"/>
    <property type="project" value="UniProtKB-UniRule"/>
</dbReference>
<dbReference type="PROSITE" id="PS51313">
    <property type="entry name" value="VPS28_N"/>
    <property type="match status" value="1"/>
</dbReference>
<dbReference type="InterPro" id="IPR037202">
    <property type="entry name" value="ESCRT_assembly_dom"/>
</dbReference>
<dbReference type="PANTHER" id="PTHR12937">
    <property type="entry name" value="VACUOLAR PROTEIN SORTING 28, ISOFORM 2 VPS28"/>
    <property type="match status" value="1"/>
</dbReference>
<dbReference type="InterPro" id="IPR017898">
    <property type="entry name" value="VPS28_N"/>
</dbReference>
<sequence length="218" mass="25060">MSVSQLTNNDDSDEEFEVPLYENGREREELDEQANLFSIIMATEHLERAFARDAIDPKDYTEQCKKLISQFRLAERVLPDSMTTETFMALYQMNCPRATERLLRMGVPEPLKSNSGNANHAATVAEAVQSFITVMDAIQLRKREVFELHPLLSDLMDALTRLPDTPSDFEPNRKVQSWLKKLNEMRAVDVIGDNDALQLEHDLNSAYSEFNRYLKRGD</sequence>
<evidence type="ECO:0000313" key="9">
    <source>
        <dbReference type="EMBL" id="GAX09737.1"/>
    </source>
</evidence>
<dbReference type="InterPro" id="IPR038358">
    <property type="entry name" value="VPS28_N_sf"/>
</dbReference>
<dbReference type="EMBL" id="BDSP01000011">
    <property type="protein sequence ID" value="GAX09737.1"/>
    <property type="molecule type" value="Genomic_DNA"/>
</dbReference>
<comment type="caution">
    <text evidence="9">The sequence shown here is derived from an EMBL/GenBank/DDBJ whole genome shotgun (WGS) entry which is preliminary data.</text>
</comment>
<keyword evidence="3 5" id="KW-0967">Endosome</keyword>
<evidence type="ECO:0000256" key="3">
    <source>
        <dbReference type="ARBA" id="ARBA00022753"/>
    </source>
</evidence>
<evidence type="ECO:0000259" key="8">
    <source>
        <dbReference type="PROSITE" id="PS51313"/>
    </source>
</evidence>
<dbReference type="PROSITE" id="PS51310">
    <property type="entry name" value="VPS28_C"/>
    <property type="match status" value="1"/>
</dbReference>
<dbReference type="InterPro" id="IPR037206">
    <property type="entry name" value="VPS28_C_sf"/>
</dbReference>
<comment type="similarity">
    <text evidence="5 6">Belongs to the VPS28 family.</text>
</comment>
<evidence type="ECO:0000256" key="5">
    <source>
        <dbReference type="PIRNR" id="PIRNR017535"/>
    </source>
</evidence>
<evidence type="ECO:0000259" key="7">
    <source>
        <dbReference type="PROSITE" id="PS51310"/>
    </source>
</evidence>
<proteinExistence type="inferred from homology"/>
<dbReference type="GO" id="GO:0043328">
    <property type="term" value="P:protein transport to vacuole involved in ubiquitin-dependent protein catabolic process via the multivesicular body sorting pathway"/>
    <property type="evidence" value="ECO:0007669"/>
    <property type="project" value="TreeGrafter"/>
</dbReference>
<evidence type="ECO:0000256" key="4">
    <source>
        <dbReference type="ARBA" id="ARBA00022927"/>
    </source>
</evidence>
<dbReference type="InterPro" id="IPR017899">
    <property type="entry name" value="VPS28_C"/>
</dbReference>
<dbReference type="InParanoid" id="A0A1Z5J6W5"/>
<keyword evidence="10" id="KW-1185">Reference proteome</keyword>
<dbReference type="AlphaFoldDB" id="A0A1Z5J6W5"/>
<dbReference type="SUPFAM" id="SSF140111">
    <property type="entry name" value="Endosomal sorting complex assembly domain"/>
    <property type="match status" value="1"/>
</dbReference>
<comment type="function">
    <text evidence="5">Component of the ESCRT-I complex (endosomal sorting complex required for transport I), a regulator of vesicular trafficking process.</text>
</comment>
<dbReference type="OrthoDB" id="2671at2759"/>
<dbReference type="Gene3D" id="1.20.120.1130">
    <property type="match status" value="1"/>
</dbReference>
<protein>
    <recommendedName>
        <fullName evidence="5">Vacuolar protein sorting-associated protein 28 homolog</fullName>
    </recommendedName>
</protein>
<keyword evidence="4 5" id="KW-0653">Protein transport</keyword>
<keyword evidence="2 5" id="KW-0813">Transport</keyword>
<organism evidence="9 10">
    <name type="scientific">Fistulifera solaris</name>
    <name type="common">Oleaginous diatom</name>
    <dbReference type="NCBI Taxonomy" id="1519565"/>
    <lineage>
        <taxon>Eukaryota</taxon>
        <taxon>Sar</taxon>
        <taxon>Stramenopiles</taxon>
        <taxon>Ochrophyta</taxon>
        <taxon>Bacillariophyta</taxon>
        <taxon>Bacillariophyceae</taxon>
        <taxon>Bacillariophycidae</taxon>
        <taxon>Naviculales</taxon>
        <taxon>Naviculaceae</taxon>
        <taxon>Fistulifera</taxon>
    </lineage>
</organism>
<name>A0A1Z5J6W5_FISSO</name>
<gene>
    <name evidence="9" type="ORF">FisN_19Lu218</name>
</gene>
<dbReference type="SUPFAM" id="SSF140427">
    <property type="entry name" value="VPS28 C-terminal domain-like"/>
    <property type="match status" value="1"/>
</dbReference>
<evidence type="ECO:0000256" key="6">
    <source>
        <dbReference type="PROSITE-ProRule" id="PRU00642"/>
    </source>
</evidence>
<dbReference type="FunFam" id="1.20.120.1130:FF:000001">
    <property type="entry name" value="Vacuolar protein sorting-associated protein 28 homolog"/>
    <property type="match status" value="1"/>
</dbReference>
<dbReference type="PANTHER" id="PTHR12937:SF0">
    <property type="entry name" value="VACUOLAR PROTEIN SORTING-ASSOCIATED PROTEIN 28 HOMOLOG"/>
    <property type="match status" value="1"/>
</dbReference>
<dbReference type="GO" id="GO:0044877">
    <property type="term" value="F:protein-containing complex binding"/>
    <property type="evidence" value="ECO:0007669"/>
    <property type="project" value="TreeGrafter"/>
</dbReference>
<evidence type="ECO:0000313" key="10">
    <source>
        <dbReference type="Proteomes" id="UP000198406"/>
    </source>
</evidence>
<dbReference type="PIRSF" id="PIRSF017535">
    <property type="entry name" value="VPS28"/>
    <property type="match status" value="1"/>
</dbReference>